<evidence type="ECO:0000313" key="1">
    <source>
        <dbReference type="EMBL" id="KAG0488740.1"/>
    </source>
</evidence>
<evidence type="ECO:0000313" key="2">
    <source>
        <dbReference type="Proteomes" id="UP000636800"/>
    </source>
</evidence>
<keyword evidence="2" id="KW-1185">Reference proteome</keyword>
<comment type="caution">
    <text evidence="1">The sequence shown here is derived from an EMBL/GenBank/DDBJ whole genome shotgun (WGS) entry which is preliminary data.</text>
</comment>
<dbReference type="Proteomes" id="UP000636800">
    <property type="component" value="Chromosome 3"/>
</dbReference>
<organism evidence="1 2">
    <name type="scientific">Vanilla planifolia</name>
    <name type="common">Vanilla</name>
    <dbReference type="NCBI Taxonomy" id="51239"/>
    <lineage>
        <taxon>Eukaryota</taxon>
        <taxon>Viridiplantae</taxon>
        <taxon>Streptophyta</taxon>
        <taxon>Embryophyta</taxon>
        <taxon>Tracheophyta</taxon>
        <taxon>Spermatophyta</taxon>
        <taxon>Magnoliopsida</taxon>
        <taxon>Liliopsida</taxon>
        <taxon>Asparagales</taxon>
        <taxon>Orchidaceae</taxon>
        <taxon>Vanilloideae</taxon>
        <taxon>Vanilleae</taxon>
        <taxon>Vanilla</taxon>
    </lineage>
</organism>
<gene>
    <name evidence="1" type="ORF">HPP92_007551</name>
</gene>
<dbReference type="OrthoDB" id="1913536at2759"/>
<reference evidence="1 2" key="1">
    <citation type="journal article" date="2020" name="Nat. Food">
        <title>A phased Vanilla planifolia genome enables genetic improvement of flavour and production.</title>
        <authorList>
            <person name="Hasing T."/>
            <person name="Tang H."/>
            <person name="Brym M."/>
            <person name="Khazi F."/>
            <person name="Huang T."/>
            <person name="Chambers A.H."/>
        </authorList>
    </citation>
    <scope>NUCLEOTIDE SEQUENCE [LARGE SCALE GENOMIC DNA]</scope>
    <source>
        <tissue evidence="1">Leaf</tissue>
    </source>
</reference>
<feature type="non-terminal residue" evidence="1">
    <location>
        <position position="54"/>
    </location>
</feature>
<name>A0A835V9J0_VANPL</name>
<protein>
    <submittedName>
        <fullName evidence="1">Uncharacterized protein</fullName>
    </submittedName>
</protein>
<accession>A0A835V9J0</accession>
<sequence>SVKAKSKNLTRAIGTCRHCWELMGWRAGRGDQALEPRDLVELDGQLLELAINFK</sequence>
<proteinExistence type="predicted"/>
<dbReference type="EMBL" id="JADCNL010000003">
    <property type="protein sequence ID" value="KAG0488740.1"/>
    <property type="molecule type" value="Genomic_DNA"/>
</dbReference>
<dbReference type="AlphaFoldDB" id="A0A835V9J0"/>
<feature type="non-terminal residue" evidence="1">
    <location>
        <position position="1"/>
    </location>
</feature>